<keyword evidence="4 6" id="KW-1133">Transmembrane helix</keyword>
<dbReference type="RefSeq" id="WP_210231123.1">
    <property type="nucleotide sequence ID" value="NZ_CP076022.1"/>
</dbReference>
<proteinExistence type="inferred from homology"/>
<dbReference type="EMBL" id="CP076022">
    <property type="protein sequence ID" value="QWC09410.1"/>
    <property type="molecule type" value="Genomic_DNA"/>
</dbReference>
<dbReference type="KEGG" id="ajg:KKR91_13070"/>
<dbReference type="PANTHER" id="PTHR30177">
    <property type="entry name" value="GLYCINE BETAINE/L-PROLINE TRANSPORT SYSTEM PERMEASE PROTEIN PROW"/>
    <property type="match status" value="1"/>
</dbReference>
<keyword evidence="10" id="KW-1185">Reference proteome</keyword>
<evidence type="ECO:0000313" key="9">
    <source>
        <dbReference type="EMBL" id="QWC09410.1"/>
    </source>
</evidence>
<feature type="transmembrane region" description="Helical" evidence="6">
    <location>
        <begin position="45"/>
        <end position="65"/>
    </location>
</feature>
<dbReference type="AlphaFoldDB" id="A0A975QZ35"/>
<comment type="similarity">
    <text evidence="6">Belongs to the binding-protein-dependent transport system permease family.</text>
</comment>
<dbReference type="GO" id="GO:0055085">
    <property type="term" value="P:transmembrane transport"/>
    <property type="evidence" value="ECO:0007669"/>
    <property type="project" value="InterPro"/>
</dbReference>
<keyword evidence="5 6" id="KW-0472">Membrane</keyword>
<dbReference type="PANTHER" id="PTHR30177:SF33">
    <property type="entry name" value="POSSIBLE OSMOPROTECTANT (GLYCINE BETAINE_CARNITINE_CHOLINE_L-PROLINE) TRANSPORT INTEGRAL MEMBRANE PROTEIN ABC TRANSPORTER PROZ"/>
    <property type="match status" value="1"/>
</dbReference>
<name>A0A975QZ35_9MICC</name>
<feature type="domain" description="ABC transmembrane type-1" evidence="8">
    <location>
        <begin position="39"/>
        <end position="218"/>
    </location>
</feature>
<dbReference type="SUPFAM" id="SSF161098">
    <property type="entry name" value="MetI-like"/>
    <property type="match status" value="1"/>
</dbReference>
<evidence type="ECO:0000256" key="1">
    <source>
        <dbReference type="ARBA" id="ARBA00004141"/>
    </source>
</evidence>
<keyword evidence="2 6" id="KW-0813">Transport</keyword>
<protein>
    <submittedName>
        <fullName evidence="9">ABC transporter permease</fullName>
    </submittedName>
</protein>
<dbReference type="Gene3D" id="1.10.3720.10">
    <property type="entry name" value="MetI-like"/>
    <property type="match status" value="1"/>
</dbReference>
<dbReference type="InterPro" id="IPR000515">
    <property type="entry name" value="MetI-like"/>
</dbReference>
<comment type="subcellular location">
    <subcellularLocation>
        <location evidence="6">Cell membrane</location>
        <topology evidence="6">Multi-pass membrane protein</topology>
    </subcellularLocation>
    <subcellularLocation>
        <location evidence="1">Membrane</location>
        <topology evidence="1">Multi-pass membrane protein</topology>
    </subcellularLocation>
</comment>
<evidence type="ECO:0000256" key="3">
    <source>
        <dbReference type="ARBA" id="ARBA00022692"/>
    </source>
</evidence>
<evidence type="ECO:0000256" key="5">
    <source>
        <dbReference type="ARBA" id="ARBA00023136"/>
    </source>
</evidence>
<dbReference type="GO" id="GO:0005886">
    <property type="term" value="C:plasma membrane"/>
    <property type="evidence" value="ECO:0007669"/>
    <property type="project" value="UniProtKB-SubCell"/>
</dbReference>
<evidence type="ECO:0000256" key="4">
    <source>
        <dbReference type="ARBA" id="ARBA00022989"/>
    </source>
</evidence>
<evidence type="ECO:0000256" key="2">
    <source>
        <dbReference type="ARBA" id="ARBA00022448"/>
    </source>
</evidence>
<dbReference type="CDD" id="cd06261">
    <property type="entry name" value="TM_PBP2"/>
    <property type="match status" value="1"/>
</dbReference>
<dbReference type="GO" id="GO:0031460">
    <property type="term" value="P:glycine betaine transport"/>
    <property type="evidence" value="ECO:0007669"/>
    <property type="project" value="TreeGrafter"/>
</dbReference>
<dbReference type="Pfam" id="PF00528">
    <property type="entry name" value="BPD_transp_1"/>
    <property type="match status" value="1"/>
</dbReference>
<sequence>MPLILPRTEYTSTNALGQGWEWLTDPANWTGAAGIPARTFEHLQYTGLTLAIALAIAVPIGLYIGHTGRGQVAVVAVSGLLRALPTLGMLTLFVLLAGLGLMPPIWSLVLLAIPPLLAGTYSGIGSVDRSVVDAARAQGMTEAQILFRVELPNGLRVLFGGLRGATLQVVATAAVVATINLGGLGRYLIDGLAVGDYGRVFGGAVIIAALALAVDAVIALAARLTISPGLQNGRAPSAAEAAGTGTIPTGSGTTAAGAQGGKP</sequence>
<gene>
    <name evidence="9" type="ORF">KKR91_13070</name>
</gene>
<reference evidence="9 10" key="1">
    <citation type="submission" date="2021-05" db="EMBL/GenBank/DDBJ databases">
        <title>Novel species in genus Arthrobacter.</title>
        <authorList>
            <person name="Zhang G."/>
        </authorList>
    </citation>
    <scope>NUCLEOTIDE SEQUENCE [LARGE SCALE GENOMIC DNA]</scope>
    <source>
        <strain evidence="10">zg-ZUI227</strain>
    </source>
</reference>
<feature type="compositionally biased region" description="Low complexity" evidence="7">
    <location>
        <begin position="241"/>
        <end position="257"/>
    </location>
</feature>
<feature type="region of interest" description="Disordered" evidence="7">
    <location>
        <begin position="232"/>
        <end position="263"/>
    </location>
</feature>
<feature type="transmembrane region" description="Helical" evidence="6">
    <location>
        <begin position="201"/>
        <end position="222"/>
    </location>
</feature>
<evidence type="ECO:0000259" key="8">
    <source>
        <dbReference type="PROSITE" id="PS50928"/>
    </source>
</evidence>
<feature type="transmembrane region" description="Helical" evidence="6">
    <location>
        <begin position="72"/>
        <end position="99"/>
    </location>
</feature>
<evidence type="ECO:0000256" key="7">
    <source>
        <dbReference type="SAM" id="MobiDB-lite"/>
    </source>
</evidence>
<feature type="transmembrane region" description="Helical" evidence="6">
    <location>
        <begin position="165"/>
        <end position="189"/>
    </location>
</feature>
<dbReference type="InterPro" id="IPR035906">
    <property type="entry name" value="MetI-like_sf"/>
</dbReference>
<dbReference type="PROSITE" id="PS50928">
    <property type="entry name" value="ABC_TM1"/>
    <property type="match status" value="1"/>
</dbReference>
<accession>A0A975QZ35</accession>
<organism evidence="9 10">
    <name type="scientific">Arthrobacter jiangjiafuii</name>
    <dbReference type="NCBI Taxonomy" id="2817475"/>
    <lineage>
        <taxon>Bacteria</taxon>
        <taxon>Bacillati</taxon>
        <taxon>Actinomycetota</taxon>
        <taxon>Actinomycetes</taxon>
        <taxon>Micrococcales</taxon>
        <taxon>Micrococcaceae</taxon>
        <taxon>Arthrobacter</taxon>
    </lineage>
</organism>
<dbReference type="Proteomes" id="UP000676885">
    <property type="component" value="Chromosome"/>
</dbReference>
<evidence type="ECO:0000313" key="10">
    <source>
        <dbReference type="Proteomes" id="UP000676885"/>
    </source>
</evidence>
<dbReference type="InterPro" id="IPR051204">
    <property type="entry name" value="ABC_transp_perm/SBD"/>
</dbReference>
<keyword evidence="3 6" id="KW-0812">Transmembrane</keyword>
<evidence type="ECO:0000256" key="6">
    <source>
        <dbReference type="RuleBase" id="RU363032"/>
    </source>
</evidence>
<feature type="transmembrane region" description="Helical" evidence="6">
    <location>
        <begin position="105"/>
        <end position="124"/>
    </location>
</feature>